<protein>
    <submittedName>
        <fullName evidence="7">Secreted protein</fullName>
    </submittedName>
</protein>
<accession>A0A7E4W583</accession>
<evidence type="ECO:0000256" key="5">
    <source>
        <dbReference type="SAM" id="SignalP"/>
    </source>
</evidence>
<evidence type="ECO:0000256" key="4">
    <source>
        <dbReference type="ARBA" id="ARBA00022729"/>
    </source>
</evidence>
<dbReference type="Proteomes" id="UP000492821">
    <property type="component" value="Unassembled WGS sequence"/>
</dbReference>
<comment type="subcellular location">
    <subcellularLocation>
        <location evidence="1">Secreted</location>
    </subcellularLocation>
</comment>
<keyword evidence="3" id="KW-0964">Secreted</keyword>
<keyword evidence="6" id="KW-1185">Reference proteome</keyword>
<dbReference type="WBParaSite" id="Pan_g7277.t1">
    <property type="protein sequence ID" value="Pan_g7277.t1"/>
    <property type="gene ID" value="Pan_g7277"/>
</dbReference>
<evidence type="ECO:0000313" key="7">
    <source>
        <dbReference type="WBParaSite" id="Pan_g7277.t1"/>
    </source>
</evidence>
<dbReference type="Gene3D" id="2.10.90.10">
    <property type="entry name" value="Cystine-knot cytokines"/>
    <property type="match status" value="1"/>
</dbReference>
<dbReference type="InterPro" id="IPR010345">
    <property type="entry name" value="IL-17_fam"/>
</dbReference>
<evidence type="ECO:0000256" key="1">
    <source>
        <dbReference type="ARBA" id="ARBA00004613"/>
    </source>
</evidence>
<evidence type="ECO:0000256" key="3">
    <source>
        <dbReference type="ARBA" id="ARBA00022525"/>
    </source>
</evidence>
<dbReference type="Pfam" id="PF06083">
    <property type="entry name" value="IL17"/>
    <property type="match status" value="1"/>
</dbReference>
<reference evidence="7" key="2">
    <citation type="submission" date="2020-10" db="UniProtKB">
        <authorList>
            <consortium name="WormBaseParasite"/>
        </authorList>
    </citation>
    <scope>IDENTIFICATION</scope>
</reference>
<keyword evidence="4 5" id="KW-0732">Signal</keyword>
<evidence type="ECO:0000256" key="2">
    <source>
        <dbReference type="ARBA" id="ARBA00007236"/>
    </source>
</evidence>
<reference evidence="6" key="1">
    <citation type="journal article" date="2013" name="Genetics">
        <title>The draft genome and transcriptome of Panagrellus redivivus are shaped by the harsh demands of a free-living lifestyle.</title>
        <authorList>
            <person name="Srinivasan J."/>
            <person name="Dillman A.R."/>
            <person name="Macchietto M.G."/>
            <person name="Heikkinen L."/>
            <person name="Lakso M."/>
            <person name="Fracchia K.M."/>
            <person name="Antoshechkin I."/>
            <person name="Mortazavi A."/>
            <person name="Wong G."/>
            <person name="Sternberg P.W."/>
        </authorList>
    </citation>
    <scope>NUCLEOTIDE SEQUENCE [LARGE SCALE GENOMIC DNA]</scope>
    <source>
        <strain evidence="6">MT8872</strain>
    </source>
</reference>
<dbReference type="InterPro" id="IPR029034">
    <property type="entry name" value="Cystine-knot_cytokine"/>
</dbReference>
<dbReference type="GO" id="GO:0005125">
    <property type="term" value="F:cytokine activity"/>
    <property type="evidence" value="ECO:0007669"/>
    <property type="project" value="InterPro"/>
</dbReference>
<comment type="similarity">
    <text evidence="2">Belongs to the IL-17 family.</text>
</comment>
<name>A0A7E4W583_PANRE</name>
<dbReference type="AlphaFoldDB" id="A0A7E4W583"/>
<dbReference type="SUPFAM" id="SSF57501">
    <property type="entry name" value="Cystine-knot cytokines"/>
    <property type="match status" value="1"/>
</dbReference>
<organism evidence="6 7">
    <name type="scientific">Panagrellus redivivus</name>
    <name type="common">Microworm</name>
    <dbReference type="NCBI Taxonomy" id="6233"/>
    <lineage>
        <taxon>Eukaryota</taxon>
        <taxon>Metazoa</taxon>
        <taxon>Ecdysozoa</taxon>
        <taxon>Nematoda</taxon>
        <taxon>Chromadorea</taxon>
        <taxon>Rhabditida</taxon>
        <taxon>Tylenchina</taxon>
        <taxon>Panagrolaimomorpha</taxon>
        <taxon>Panagrolaimoidea</taxon>
        <taxon>Panagrolaimidae</taxon>
        <taxon>Panagrellus</taxon>
    </lineage>
</organism>
<evidence type="ECO:0000313" key="6">
    <source>
        <dbReference type="Proteomes" id="UP000492821"/>
    </source>
</evidence>
<sequence length="209" mass="23279">MGVVSGVLVLLVACTAADGFLKLQNFPYTSLENVDNRVFYPRARRDPPVCAVKEKANEKVQQSIMSNALSEDSVLQYLGSEDAESTRITEECSDSHYNQDVLADMHQGSRAICPFRSYDDIDKQRIPMRITKVECLCNPTAKNGKRNSLGCEKMIYRMPVLKFDAACSEYVETTEDVVLACVPVFSTRRTVNTNALHEALSDQTSSSYA</sequence>
<dbReference type="GO" id="GO:0005576">
    <property type="term" value="C:extracellular region"/>
    <property type="evidence" value="ECO:0007669"/>
    <property type="project" value="UniProtKB-SubCell"/>
</dbReference>
<feature type="signal peptide" evidence="5">
    <location>
        <begin position="1"/>
        <end position="17"/>
    </location>
</feature>
<feature type="chain" id="PRO_5028851713" evidence="5">
    <location>
        <begin position="18"/>
        <end position="209"/>
    </location>
</feature>
<proteinExistence type="inferred from homology"/>